<proteinExistence type="predicted"/>
<protein>
    <submittedName>
        <fullName evidence="2">Uncharacterized protein</fullName>
    </submittedName>
</protein>
<keyword evidence="1" id="KW-1133">Transmembrane helix</keyword>
<keyword evidence="1" id="KW-0812">Transmembrane</keyword>
<evidence type="ECO:0000313" key="2">
    <source>
        <dbReference type="EMBL" id="DAD86653.1"/>
    </source>
</evidence>
<name>A0A8S5MW73_9CAUD</name>
<reference evidence="2" key="1">
    <citation type="journal article" date="2021" name="Proc. Natl. Acad. Sci. U.S.A.">
        <title>A Catalog of Tens of Thousands of Viruses from Human Metagenomes Reveals Hidden Associations with Chronic Diseases.</title>
        <authorList>
            <person name="Tisza M.J."/>
            <person name="Buck C.B."/>
        </authorList>
    </citation>
    <scope>NUCLEOTIDE SEQUENCE</scope>
    <source>
        <strain evidence="2">Ct3wi9</strain>
    </source>
</reference>
<accession>A0A8S5MW73</accession>
<sequence>MRLKCSHNHRETPLYLLVTNILVLLSHPVLDGDNRYCS</sequence>
<feature type="transmembrane region" description="Helical" evidence="1">
    <location>
        <begin position="12"/>
        <end position="30"/>
    </location>
</feature>
<keyword evidence="1" id="KW-0472">Membrane</keyword>
<evidence type="ECO:0000256" key="1">
    <source>
        <dbReference type="SAM" id="Phobius"/>
    </source>
</evidence>
<organism evidence="2">
    <name type="scientific">Myoviridae sp. ct3wi9</name>
    <dbReference type="NCBI Taxonomy" id="2826610"/>
    <lineage>
        <taxon>Viruses</taxon>
        <taxon>Duplodnaviria</taxon>
        <taxon>Heunggongvirae</taxon>
        <taxon>Uroviricota</taxon>
        <taxon>Caudoviricetes</taxon>
    </lineage>
</organism>
<dbReference type="EMBL" id="BK015006">
    <property type="protein sequence ID" value="DAD86653.1"/>
    <property type="molecule type" value="Genomic_DNA"/>
</dbReference>